<gene>
    <name evidence="1" type="ORF">DJ52_13855</name>
</gene>
<feature type="non-terminal residue" evidence="1">
    <location>
        <position position="144"/>
    </location>
</feature>
<evidence type="ECO:0000313" key="2">
    <source>
        <dbReference type="Proteomes" id="UP000238924"/>
    </source>
</evidence>
<keyword evidence="2" id="KW-1185">Reference proteome</keyword>
<name>A0ABX5B1H9_9SPIR</name>
<dbReference type="RefSeq" id="WP_181039173.1">
    <property type="nucleotide sequence ID" value="NZ_JJMJ01000249.1"/>
</dbReference>
<proteinExistence type="predicted"/>
<evidence type="ECO:0008006" key="3">
    <source>
        <dbReference type="Google" id="ProtNLM"/>
    </source>
</evidence>
<dbReference type="EMBL" id="JJMJ01000249">
    <property type="protein sequence ID" value="PPS20940.1"/>
    <property type="molecule type" value="Genomic_DNA"/>
</dbReference>
<comment type="caution">
    <text evidence="1">The sequence shown here is derived from an EMBL/GenBank/DDBJ whole genome shotgun (WGS) entry which is preliminary data.</text>
</comment>
<dbReference type="Pfam" id="PF14281">
    <property type="entry name" value="PDDEXK_4"/>
    <property type="match status" value="1"/>
</dbReference>
<protein>
    <recommendedName>
        <fullName evidence="3">NERD domain-containing protein</fullName>
    </recommendedName>
</protein>
<sequence>MNYTIEDLKNTWQFPFNRSKEIIKDTFSIVQKYANNDMLEKYHDYIKKNTFNEDCPFNIFELISDTYYKENFHSDIIAKLLEHETVLKNFLDFINIDGSKYLNNDYSVVREENKIDILIKTDTSCIIIENKLRWAKDMNEQLSR</sequence>
<organism evidence="1 2">
    <name type="scientific">Brachyspira murdochii</name>
    <dbReference type="NCBI Taxonomy" id="84378"/>
    <lineage>
        <taxon>Bacteria</taxon>
        <taxon>Pseudomonadati</taxon>
        <taxon>Spirochaetota</taxon>
        <taxon>Spirochaetia</taxon>
        <taxon>Brachyspirales</taxon>
        <taxon>Brachyspiraceae</taxon>
        <taxon>Brachyspira</taxon>
    </lineage>
</organism>
<reference evidence="1 2" key="1">
    <citation type="submission" date="2014-04" db="EMBL/GenBank/DDBJ databases">
        <title>Whole genome sequence of 'Brachyspira hampsonii' D13-03603F2.</title>
        <authorList>
            <person name="Patterson A.H."/>
            <person name="Chaban B."/>
            <person name="Fernando C."/>
            <person name="Harding J.C."/>
            <person name="Hill J.E."/>
        </authorList>
    </citation>
    <scope>NUCLEOTIDE SEQUENCE [LARGE SCALE GENOMIC DNA]</scope>
    <source>
        <strain evidence="1 2">D13-03603F2</strain>
    </source>
</reference>
<accession>A0ABX5B1H9</accession>
<evidence type="ECO:0000313" key="1">
    <source>
        <dbReference type="EMBL" id="PPS20940.1"/>
    </source>
</evidence>
<dbReference type="Proteomes" id="UP000238924">
    <property type="component" value="Unassembled WGS sequence"/>
</dbReference>
<dbReference type="InterPro" id="IPR029470">
    <property type="entry name" value="PDDEXK_4"/>
</dbReference>